<dbReference type="Proteomes" id="UP000447873">
    <property type="component" value="Unassembled WGS sequence"/>
</dbReference>
<keyword evidence="1" id="KW-0472">Membrane</keyword>
<feature type="transmembrane region" description="Helical" evidence="1">
    <location>
        <begin position="79"/>
        <end position="102"/>
    </location>
</feature>
<dbReference type="Proteomes" id="UP000490939">
    <property type="component" value="Unassembled WGS sequence"/>
</dbReference>
<proteinExistence type="predicted"/>
<evidence type="ECO:0000256" key="1">
    <source>
        <dbReference type="SAM" id="Phobius"/>
    </source>
</evidence>
<keyword evidence="1" id="KW-0812">Transmembrane</keyword>
<dbReference type="EMBL" id="WNWR01000031">
    <property type="protein sequence ID" value="KAE9993383.1"/>
    <property type="molecule type" value="Genomic_DNA"/>
</dbReference>
<feature type="transmembrane region" description="Helical" evidence="1">
    <location>
        <begin position="207"/>
        <end position="228"/>
    </location>
</feature>
<evidence type="ECO:0000313" key="4">
    <source>
        <dbReference type="Proteomes" id="UP000447873"/>
    </source>
</evidence>
<accession>A0A8H3ZEL5</accession>
<keyword evidence="1" id="KW-1133">Transmembrane helix</keyword>
<feature type="transmembrane region" description="Helical" evidence="1">
    <location>
        <begin position="128"/>
        <end position="149"/>
    </location>
</feature>
<evidence type="ECO:0000313" key="3">
    <source>
        <dbReference type="EMBL" id="KAE9993383.1"/>
    </source>
</evidence>
<keyword evidence="5" id="KW-1185">Reference proteome</keyword>
<dbReference type="OrthoDB" id="3915281at2759"/>
<protein>
    <submittedName>
        <fullName evidence="3">Uncharacterized protein</fullName>
    </submittedName>
</protein>
<evidence type="ECO:0000313" key="2">
    <source>
        <dbReference type="EMBL" id="KAE9986767.1"/>
    </source>
</evidence>
<dbReference type="EMBL" id="WNWS01000026">
    <property type="protein sequence ID" value="KAE9986767.1"/>
    <property type="molecule type" value="Genomic_DNA"/>
</dbReference>
<feature type="transmembrane region" description="Helical" evidence="1">
    <location>
        <begin position="12"/>
        <end position="32"/>
    </location>
</feature>
<evidence type="ECO:0000313" key="5">
    <source>
        <dbReference type="Proteomes" id="UP000490939"/>
    </source>
</evidence>
<organism evidence="3 5">
    <name type="scientific">Venturia inaequalis</name>
    <name type="common">Apple scab fungus</name>
    <dbReference type="NCBI Taxonomy" id="5025"/>
    <lineage>
        <taxon>Eukaryota</taxon>
        <taxon>Fungi</taxon>
        <taxon>Dikarya</taxon>
        <taxon>Ascomycota</taxon>
        <taxon>Pezizomycotina</taxon>
        <taxon>Dothideomycetes</taxon>
        <taxon>Pleosporomycetidae</taxon>
        <taxon>Venturiales</taxon>
        <taxon>Venturiaceae</taxon>
        <taxon>Venturia</taxon>
    </lineage>
</organism>
<dbReference type="AlphaFoldDB" id="A0A8H3ZEL5"/>
<reference evidence="3 5" key="1">
    <citation type="submission" date="2019-07" db="EMBL/GenBank/DDBJ databases">
        <title>Venturia inaequalis Genome Resource.</title>
        <authorList>
            <person name="Lichtner F.J."/>
        </authorList>
    </citation>
    <scope>NUCLEOTIDE SEQUENCE [LARGE SCALE GENOMIC DNA]</scope>
    <source>
        <strain evidence="2 4">120213</strain>
        <strain evidence="3 5">DMI_063113</strain>
    </source>
</reference>
<sequence>MAIRKTIQSQPFLIMATVLSGILSVVVIGLVADNIAWVRTSGAQKSIAHIVYNVTMNRTEVVQSADIAVLPFDLHLASYWLMLAAGVCGVFDAVLISGMMCWRRIKSAEMQVENGETNDRNLRPQTPLTIAIAVFDFCISTAAAIYAWVDWSASGSFDPSSNLNLDANARYVDNFFTPDSFFCQLEDYIPMESESDYLEDLCREGTGARTITLAVAVLSSFVLYGVIYRTYQRSKQAKASGPVTYEPQRAQSVMSTASTIVVGDEKHTPISDK</sequence>
<comment type="caution">
    <text evidence="3">The sequence shown here is derived from an EMBL/GenBank/DDBJ whole genome shotgun (WGS) entry which is preliminary data.</text>
</comment>
<name>A0A8H3ZEL5_VENIN</name>
<gene>
    <name evidence="3" type="ORF">EG327_005370</name>
    <name evidence="2" type="ORF">EG328_004785</name>
</gene>